<dbReference type="OrthoDB" id="2350111at2759"/>
<evidence type="ECO:0000313" key="1">
    <source>
        <dbReference type="EMBL" id="SPP77422.1"/>
    </source>
</evidence>
<gene>
    <name evidence="1" type="ORF">DGUA_6G008105</name>
</gene>
<proteinExistence type="predicted"/>
<accession>A0A3B0JBK9</accession>
<organism evidence="1 2">
    <name type="scientific">Drosophila guanche</name>
    <name type="common">Fruit fly</name>
    <dbReference type="NCBI Taxonomy" id="7266"/>
    <lineage>
        <taxon>Eukaryota</taxon>
        <taxon>Metazoa</taxon>
        <taxon>Ecdysozoa</taxon>
        <taxon>Arthropoda</taxon>
        <taxon>Hexapoda</taxon>
        <taxon>Insecta</taxon>
        <taxon>Pterygota</taxon>
        <taxon>Neoptera</taxon>
        <taxon>Endopterygota</taxon>
        <taxon>Diptera</taxon>
        <taxon>Brachycera</taxon>
        <taxon>Muscomorpha</taxon>
        <taxon>Ephydroidea</taxon>
        <taxon>Drosophilidae</taxon>
        <taxon>Drosophila</taxon>
        <taxon>Sophophora</taxon>
    </lineage>
</organism>
<dbReference type="Gene3D" id="3.80.10.10">
    <property type="entry name" value="Ribonuclease Inhibitor"/>
    <property type="match status" value="1"/>
</dbReference>
<dbReference type="EMBL" id="OUUW01000002">
    <property type="protein sequence ID" value="SPP77422.1"/>
    <property type="molecule type" value="Genomic_DNA"/>
</dbReference>
<sequence length="370" mass="42177">METQRNITDLPLEVLDLIFNNIDIRMDQIQLAQAHEYLGEAFAYHSRDTYKRMYIGAFSPLNSYALLLRTCGSSVRELSYDVGSEDLGKLVGKYCHQLESIEFRVTASSAHLMESLILLLKGRDSIKSIQIIMERDVPGTVLQGLTEFPQLRNLDFRQNAGDAVYEIRKLINLEELKIKSSSYHEQVNIFDICAPMKKLRCLTVFNINILSHGKEDAPLMACPALEELTLQQCLLSAELPHFPRLTSMTLASCACNIKHLVCATILKNANSLEELDIDCHPSPFDGDNFLEVLRACKKLRELCEPIRKVPIYRAFVFQIVEILQENGWTPENPFTLWVFDRPKMKWIKRLVAQSSCPGIIDLNVVKIISK</sequence>
<keyword evidence="2" id="KW-1185">Reference proteome</keyword>
<dbReference type="SUPFAM" id="SSF52047">
    <property type="entry name" value="RNI-like"/>
    <property type="match status" value="1"/>
</dbReference>
<evidence type="ECO:0000313" key="2">
    <source>
        <dbReference type="Proteomes" id="UP000268350"/>
    </source>
</evidence>
<name>A0A3B0JBK9_DROGU</name>
<dbReference type="OMA" id="MIWPELE"/>
<evidence type="ECO:0008006" key="3">
    <source>
        <dbReference type="Google" id="ProtNLM"/>
    </source>
</evidence>
<dbReference type="AlphaFoldDB" id="A0A3B0JBK9"/>
<dbReference type="Proteomes" id="UP000268350">
    <property type="component" value="Unassembled WGS sequence"/>
</dbReference>
<dbReference type="InterPro" id="IPR032675">
    <property type="entry name" value="LRR_dom_sf"/>
</dbReference>
<reference evidence="2" key="1">
    <citation type="submission" date="2018-01" db="EMBL/GenBank/DDBJ databases">
        <authorList>
            <person name="Alioto T."/>
            <person name="Alioto T."/>
        </authorList>
    </citation>
    <scope>NUCLEOTIDE SEQUENCE [LARGE SCALE GENOMIC DNA]</scope>
</reference>
<protein>
    <recommendedName>
        <fullName evidence="3">F-box domain-containing protein</fullName>
    </recommendedName>
</protein>